<organism evidence="1 2">
    <name type="scientific">Botryobasidium botryosum (strain FD-172 SS1)</name>
    <dbReference type="NCBI Taxonomy" id="930990"/>
    <lineage>
        <taxon>Eukaryota</taxon>
        <taxon>Fungi</taxon>
        <taxon>Dikarya</taxon>
        <taxon>Basidiomycota</taxon>
        <taxon>Agaricomycotina</taxon>
        <taxon>Agaricomycetes</taxon>
        <taxon>Cantharellales</taxon>
        <taxon>Botryobasidiaceae</taxon>
        <taxon>Botryobasidium</taxon>
    </lineage>
</organism>
<gene>
    <name evidence="1" type="ORF">BOTBODRAFT_29867</name>
</gene>
<evidence type="ECO:0000313" key="2">
    <source>
        <dbReference type="Proteomes" id="UP000027195"/>
    </source>
</evidence>
<sequence length="78" mass="9189">MIIELQHEYYTYFCPRVTTDLPSPPPPVAFTTLASKSPAYPPLHPGQYIYCWLPWSHEATPKRSDILHIRLWTYHLFS</sequence>
<dbReference type="AlphaFoldDB" id="A0A067MSM2"/>
<dbReference type="EMBL" id="KL198023">
    <property type="protein sequence ID" value="KDQ17710.1"/>
    <property type="molecule type" value="Genomic_DNA"/>
</dbReference>
<dbReference type="InParanoid" id="A0A067MSM2"/>
<name>A0A067MSM2_BOTB1</name>
<dbReference type="Proteomes" id="UP000027195">
    <property type="component" value="Unassembled WGS sequence"/>
</dbReference>
<proteinExistence type="predicted"/>
<reference evidence="2" key="1">
    <citation type="journal article" date="2014" name="Proc. Natl. Acad. Sci. U.S.A.">
        <title>Extensive sampling of basidiomycete genomes demonstrates inadequacy of the white-rot/brown-rot paradigm for wood decay fungi.</title>
        <authorList>
            <person name="Riley R."/>
            <person name="Salamov A.A."/>
            <person name="Brown D.W."/>
            <person name="Nagy L.G."/>
            <person name="Floudas D."/>
            <person name="Held B.W."/>
            <person name="Levasseur A."/>
            <person name="Lombard V."/>
            <person name="Morin E."/>
            <person name="Otillar R."/>
            <person name="Lindquist E.A."/>
            <person name="Sun H."/>
            <person name="LaButti K.M."/>
            <person name="Schmutz J."/>
            <person name="Jabbour D."/>
            <person name="Luo H."/>
            <person name="Baker S.E."/>
            <person name="Pisabarro A.G."/>
            <person name="Walton J.D."/>
            <person name="Blanchette R.A."/>
            <person name="Henrissat B."/>
            <person name="Martin F."/>
            <person name="Cullen D."/>
            <person name="Hibbett D.S."/>
            <person name="Grigoriev I.V."/>
        </authorList>
    </citation>
    <scope>NUCLEOTIDE SEQUENCE [LARGE SCALE GENOMIC DNA]</scope>
    <source>
        <strain evidence="2">FD-172 SS1</strain>
    </source>
</reference>
<dbReference type="HOGENOM" id="CLU_2621719_0_0_1"/>
<accession>A0A067MSM2</accession>
<keyword evidence="2" id="KW-1185">Reference proteome</keyword>
<evidence type="ECO:0000313" key="1">
    <source>
        <dbReference type="EMBL" id="KDQ17710.1"/>
    </source>
</evidence>
<protein>
    <submittedName>
        <fullName evidence="1">Uncharacterized protein</fullName>
    </submittedName>
</protein>